<dbReference type="FunFam" id="3.30.920.20:FF:000002">
    <property type="entry name" value="dystonin isoform X1"/>
    <property type="match status" value="1"/>
</dbReference>
<dbReference type="GO" id="GO:0031122">
    <property type="term" value="P:cytoplasmic microtubule organization"/>
    <property type="evidence" value="ECO:0007669"/>
    <property type="project" value="TreeGrafter"/>
</dbReference>
<accession>E3NMK1</accession>
<dbReference type="PROSITE" id="PS51460">
    <property type="entry name" value="GAR"/>
    <property type="match status" value="1"/>
</dbReference>
<dbReference type="HOGENOM" id="CLU_702566_0_0_1"/>
<dbReference type="STRING" id="31234.E3NMK1"/>
<evidence type="ECO:0000259" key="5">
    <source>
        <dbReference type="PROSITE" id="PS51460"/>
    </source>
</evidence>
<name>E3NMK1_CAERE</name>
<dbReference type="InterPro" id="IPR036534">
    <property type="entry name" value="GAR_dom_sf"/>
</dbReference>
<evidence type="ECO:0000256" key="4">
    <source>
        <dbReference type="SAM" id="MobiDB-lite"/>
    </source>
</evidence>
<dbReference type="InterPro" id="IPR003108">
    <property type="entry name" value="GAR_dom"/>
</dbReference>
<evidence type="ECO:0000313" key="6">
    <source>
        <dbReference type="EMBL" id="EFP08321.1"/>
    </source>
</evidence>
<sequence>MEQNLREFGELDFELREQQPEVDAACKASKKGGVRNAAAEMLSTEWKKLWLDAMGLQSSLDNQKALLEEMKRLEGWKWEDWKERYVEWNDHAKARVSDLFRRIDRLHTGNVPRQVFIDGIIGSKFPTSRLEMEKVANLFDKGDGMINAKEFINALRFDSANRNAKPQTDTEKITHEIERQKKTCSCCTPYQIEKISENHYRFGDTHIKRMVRILRSTVMVRVGGGWESLDEFLHKHDPCRAKGRLNINMFPEARPTHALDSMRAFTKNRHAKEAGLPTTGTPGPIMKIREKTDRSVPMSGGLGGTAGYTVTTTPDHRPSRIPRAPSDMSAGKLSRVGSTSNSKGSLFDSPSRPDSRASSEAGDKQQTQQTRIPSLRGRKGQRYGLGLKFQRFY</sequence>
<dbReference type="SUPFAM" id="SSF47473">
    <property type="entry name" value="EF-hand"/>
    <property type="match status" value="1"/>
</dbReference>
<dbReference type="InterPro" id="IPR043197">
    <property type="entry name" value="Plakin"/>
</dbReference>
<dbReference type="SMART" id="SM00243">
    <property type="entry name" value="GAS2"/>
    <property type="match status" value="1"/>
</dbReference>
<organism evidence="7">
    <name type="scientific">Caenorhabditis remanei</name>
    <name type="common">Caenorhabditis vulgaris</name>
    <dbReference type="NCBI Taxonomy" id="31234"/>
    <lineage>
        <taxon>Eukaryota</taxon>
        <taxon>Metazoa</taxon>
        <taxon>Ecdysozoa</taxon>
        <taxon>Nematoda</taxon>
        <taxon>Chromadorea</taxon>
        <taxon>Rhabditida</taxon>
        <taxon>Rhabditina</taxon>
        <taxon>Rhabditomorpha</taxon>
        <taxon>Rhabditoidea</taxon>
        <taxon>Rhabditidae</taxon>
        <taxon>Peloderinae</taxon>
        <taxon>Caenorhabditis</taxon>
    </lineage>
</organism>
<dbReference type="GO" id="GO:0030056">
    <property type="term" value="C:hemidesmosome"/>
    <property type="evidence" value="ECO:0007669"/>
    <property type="project" value="TreeGrafter"/>
</dbReference>
<gene>
    <name evidence="6" type="primary">Cre-vab-10</name>
    <name evidence="6" type="ORF">CRE_07101</name>
</gene>
<dbReference type="Gene3D" id="3.30.920.20">
    <property type="entry name" value="Gas2-like domain"/>
    <property type="match status" value="1"/>
</dbReference>
<dbReference type="PANTHER" id="PTHR23169">
    <property type="entry name" value="ENVOPLAKIN"/>
    <property type="match status" value="1"/>
</dbReference>
<dbReference type="GO" id="GO:0045104">
    <property type="term" value="P:intermediate filament cytoskeleton organization"/>
    <property type="evidence" value="ECO:0007669"/>
    <property type="project" value="InterPro"/>
</dbReference>
<dbReference type="GO" id="GO:0042060">
    <property type="term" value="P:wound healing"/>
    <property type="evidence" value="ECO:0007669"/>
    <property type="project" value="TreeGrafter"/>
</dbReference>
<dbReference type="GO" id="GO:0016020">
    <property type="term" value="C:membrane"/>
    <property type="evidence" value="ECO:0007669"/>
    <property type="project" value="TreeGrafter"/>
</dbReference>
<feature type="compositionally biased region" description="Basic and acidic residues" evidence="4">
    <location>
        <begin position="351"/>
        <end position="363"/>
    </location>
</feature>
<dbReference type="InParanoid" id="E3NMK1"/>
<dbReference type="GO" id="GO:0008017">
    <property type="term" value="F:microtubule binding"/>
    <property type="evidence" value="ECO:0007669"/>
    <property type="project" value="InterPro"/>
</dbReference>
<comment type="subcellular location">
    <subcellularLocation>
        <location evidence="1">Cytoplasm</location>
        <location evidence="1">Cytoskeleton</location>
    </subcellularLocation>
</comment>
<dbReference type="GO" id="GO:0005882">
    <property type="term" value="C:intermediate filament"/>
    <property type="evidence" value="ECO:0007669"/>
    <property type="project" value="TreeGrafter"/>
</dbReference>
<evidence type="ECO:0000256" key="3">
    <source>
        <dbReference type="ARBA" id="ARBA00023212"/>
    </source>
</evidence>
<dbReference type="PANTHER" id="PTHR23169:SF23">
    <property type="entry name" value="SHORT STOP, ISOFORM H"/>
    <property type="match status" value="1"/>
</dbReference>
<evidence type="ECO:0000313" key="7">
    <source>
        <dbReference type="Proteomes" id="UP000008281"/>
    </source>
</evidence>
<feature type="region of interest" description="Disordered" evidence="4">
    <location>
        <begin position="271"/>
        <end position="380"/>
    </location>
</feature>
<keyword evidence="2" id="KW-0963">Cytoplasm</keyword>
<reference evidence="6" key="1">
    <citation type="submission" date="2007-07" db="EMBL/GenBank/DDBJ databases">
        <title>PCAP assembly of the Caenorhabditis remanei genome.</title>
        <authorList>
            <consortium name="The Caenorhabditis remanei Sequencing Consortium"/>
            <person name="Wilson R.K."/>
        </authorList>
    </citation>
    <scope>NUCLEOTIDE SEQUENCE [LARGE SCALE GENOMIC DNA]</scope>
    <source>
        <strain evidence="6">PB4641</strain>
    </source>
</reference>
<dbReference type="eggNOG" id="KOG0516">
    <property type="taxonomic scope" value="Eukaryota"/>
</dbReference>
<evidence type="ECO:0000256" key="1">
    <source>
        <dbReference type="ARBA" id="ARBA00004245"/>
    </source>
</evidence>
<dbReference type="Pfam" id="PF02187">
    <property type="entry name" value="GAS2"/>
    <property type="match status" value="1"/>
</dbReference>
<keyword evidence="7" id="KW-1185">Reference proteome</keyword>
<protein>
    <submittedName>
        <fullName evidence="6">CRE-VAB-10 protein</fullName>
    </submittedName>
</protein>
<keyword evidence="3" id="KW-0206">Cytoskeleton</keyword>
<dbReference type="GO" id="GO:0005737">
    <property type="term" value="C:cytoplasm"/>
    <property type="evidence" value="ECO:0007669"/>
    <property type="project" value="TreeGrafter"/>
</dbReference>
<evidence type="ECO:0000256" key="2">
    <source>
        <dbReference type="ARBA" id="ARBA00022490"/>
    </source>
</evidence>
<feature type="domain" description="GAR" evidence="5">
    <location>
        <begin position="168"/>
        <end position="240"/>
    </location>
</feature>
<dbReference type="SUPFAM" id="SSF143575">
    <property type="entry name" value="GAS2 domain-like"/>
    <property type="match status" value="1"/>
</dbReference>
<dbReference type="Proteomes" id="UP000008281">
    <property type="component" value="Unassembled WGS sequence"/>
</dbReference>
<dbReference type="OrthoDB" id="2250192at2759"/>
<proteinExistence type="predicted"/>
<dbReference type="Gene3D" id="1.10.238.10">
    <property type="entry name" value="EF-hand"/>
    <property type="match status" value="1"/>
</dbReference>
<dbReference type="AlphaFoldDB" id="E3NMK1"/>
<dbReference type="InterPro" id="IPR011992">
    <property type="entry name" value="EF-hand-dom_pair"/>
</dbReference>
<dbReference type="EMBL" id="DS269061">
    <property type="protein sequence ID" value="EFP08321.1"/>
    <property type="molecule type" value="Genomic_DNA"/>
</dbReference>
<dbReference type="GO" id="GO:0005198">
    <property type="term" value="F:structural molecule activity"/>
    <property type="evidence" value="ECO:0007669"/>
    <property type="project" value="TreeGrafter"/>
</dbReference>